<feature type="compositionally biased region" description="Basic and acidic residues" evidence="1">
    <location>
        <begin position="22"/>
        <end position="31"/>
    </location>
</feature>
<feature type="non-terminal residue" evidence="2">
    <location>
        <position position="1"/>
    </location>
</feature>
<dbReference type="Proteomes" id="UP000054047">
    <property type="component" value="Unassembled WGS sequence"/>
</dbReference>
<organism evidence="2 3">
    <name type="scientific">Ancylostoma duodenale</name>
    <dbReference type="NCBI Taxonomy" id="51022"/>
    <lineage>
        <taxon>Eukaryota</taxon>
        <taxon>Metazoa</taxon>
        <taxon>Ecdysozoa</taxon>
        <taxon>Nematoda</taxon>
        <taxon>Chromadorea</taxon>
        <taxon>Rhabditida</taxon>
        <taxon>Rhabditina</taxon>
        <taxon>Rhabditomorpha</taxon>
        <taxon>Strongyloidea</taxon>
        <taxon>Ancylostomatidae</taxon>
        <taxon>Ancylostomatinae</taxon>
        <taxon>Ancylostoma</taxon>
    </lineage>
</organism>
<evidence type="ECO:0000313" key="2">
    <source>
        <dbReference type="EMBL" id="KIH47628.1"/>
    </source>
</evidence>
<reference evidence="2 3" key="1">
    <citation type="submission" date="2013-12" db="EMBL/GenBank/DDBJ databases">
        <title>Draft genome of the parsitic nematode Ancylostoma duodenale.</title>
        <authorList>
            <person name="Mitreva M."/>
        </authorList>
    </citation>
    <scope>NUCLEOTIDE SEQUENCE [LARGE SCALE GENOMIC DNA]</scope>
    <source>
        <strain evidence="2 3">Zhejiang</strain>
    </source>
</reference>
<gene>
    <name evidence="2" type="ORF">ANCDUO_22308</name>
</gene>
<protein>
    <submittedName>
        <fullName evidence="2">Uncharacterized protein</fullName>
    </submittedName>
</protein>
<dbReference type="EMBL" id="KN767459">
    <property type="protein sequence ID" value="KIH47628.1"/>
    <property type="molecule type" value="Genomic_DNA"/>
</dbReference>
<evidence type="ECO:0000256" key="1">
    <source>
        <dbReference type="SAM" id="MobiDB-lite"/>
    </source>
</evidence>
<feature type="region of interest" description="Disordered" evidence="1">
    <location>
        <begin position="1"/>
        <end position="61"/>
    </location>
</feature>
<evidence type="ECO:0000313" key="3">
    <source>
        <dbReference type="Proteomes" id="UP000054047"/>
    </source>
</evidence>
<name>A0A0C2BUK1_9BILA</name>
<sequence>ESSDSELDPDLIGPPSKRIRRSTTDLRRSERSEEEEVEETGSMPECKKKHHSDTVNSMERR</sequence>
<keyword evidence="3" id="KW-1185">Reference proteome</keyword>
<accession>A0A0C2BUK1</accession>
<dbReference type="AlphaFoldDB" id="A0A0C2BUK1"/>
<proteinExistence type="predicted"/>